<gene>
    <name evidence="2" type="ORF">PFMALIP_04265</name>
</gene>
<accession>A0A024WKP1</accession>
<evidence type="ECO:0000313" key="2">
    <source>
        <dbReference type="EMBL" id="ETW47732.1"/>
    </source>
</evidence>
<reference evidence="2 3" key="2">
    <citation type="submission" date="2013-02" db="EMBL/GenBank/DDBJ databases">
        <title>The Genome Sequence of Plasmodium falciparum MaliPS096_E11.</title>
        <authorList>
            <consortium name="The Broad Institute Genome Sequencing Platform"/>
            <consortium name="The Broad Institute Genome Sequencing Center for Infectious Disease"/>
            <person name="Neafsey D."/>
            <person name="Cheeseman I."/>
            <person name="Volkman S."/>
            <person name="Adams J."/>
            <person name="Walker B."/>
            <person name="Young S.K."/>
            <person name="Zeng Q."/>
            <person name="Gargeya S."/>
            <person name="Fitzgerald M."/>
            <person name="Haas B."/>
            <person name="Abouelleil A."/>
            <person name="Alvarado L."/>
            <person name="Arachchi H.M."/>
            <person name="Berlin A.M."/>
            <person name="Chapman S.B."/>
            <person name="Dewar J."/>
            <person name="Goldberg J."/>
            <person name="Griggs A."/>
            <person name="Gujja S."/>
            <person name="Hansen M."/>
            <person name="Howarth C."/>
            <person name="Imamovic A."/>
            <person name="Larimer J."/>
            <person name="McCowan C."/>
            <person name="Murphy C."/>
            <person name="Neiman D."/>
            <person name="Pearson M."/>
            <person name="Priest M."/>
            <person name="Roberts A."/>
            <person name="Saif S."/>
            <person name="Shea T."/>
            <person name="Sisk P."/>
            <person name="Sykes S."/>
            <person name="Wortman J."/>
            <person name="Nusbaum C."/>
            <person name="Birren B."/>
        </authorList>
    </citation>
    <scope>NUCLEOTIDE SEQUENCE [LARGE SCALE GENOMIC DNA]</scope>
    <source>
        <strain evidence="2 3">MaliPS096_E11</strain>
    </source>
</reference>
<proteinExistence type="predicted"/>
<reference evidence="2 3" key="1">
    <citation type="submission" date="2013-02" db="EMBL/GenBank/DDBJ databases">
        <title>The Genome Annotation of Plasmodium falciparum MaliPS096_E11.</title>
        <authorList>
            <consortium name="The Broad Institute Genome Sequencing Platform"/>
            <consortium name="The Broad Institute Genome Sequencing Center for Infectious Disease"/>
            <person name="Neafsey D."/>
            <person name="Hoffman S."/>
            <person name="Volkman S."/>
            <person name="Rosenthal P."/>
            <person name="Walker B."/>
            <person name="Young S.K."/>
            <person name="Zeng Q."/>
            <person name="Gargeya S."/>
            <person name="Fitzgerald M."/>
            <person name="Haas B."/>
            <person name="Abouelleil A."/>
            <person name="Allen A.W."/>
            <person name="Alvarado L."/>
            <person name="Arachchi H.M."/>
            <person name="Berlin A.M."/>
            <person name="Chapman S.B."/>
            <person name="Gainer-Dewar J."/>
            <person name="Goldberg J."/>
            <person name="Griggs A."/>
            <person name="Gujja S."/>
            <person name="Hansen M."/>
            <person name="Howarth C."/>
            <person name="Imamovic A."/>
            <person name="Ireland A."/>
            <person name="Larimer J."/>
            <person name="McCowan C."/>
            <person name="Murphy C."/>
            <person name="Pearson M."/>
            <person name="Poon T.W."/>
            <person name="Priest M."/>
            <person name="Roberts A."/>
            <person name="Saif S."/>
            <person name="Shea T."/>
            <person name="Sisk P."/>
            <person name="Sykes S."/>
            <person name="Wortman J."/>
            <person name="Nusbaum C."/>
            <person name="Birren B."/>
        </authorList>
    </citation>
    <scope>NUCLEOTIDE SEQUENCE [LARGE SCALE GENOMIC DNA]</scope>
    <source>
        <strain evidence="2 3">MaliPS096_E11</strain>
    </source>
</reference>
<name>A0A024WKP1_PLAFA</name>
<organism evidence="2 3">
    <name type="scientific">Plasmodium falciparum MaliPS096_E11</name>
    <dbReference type="NCBI Taxonomy" id="1036727"/>
    <lineage>
        <taxon>Eukaryota</taxon>
        <taxon>Sar</taxon>
        <taxon>Alveolata</taxon>
        <taxon>Apicomplexa</taxon>
        <taxon>Aconoidasida</taxon>
        <taxon>Haemosporida</taxon>
        <taxon>Plasmodiidae</taxon>
        <taxon>Plasmodium</taxon>
        <taxon>Plasmodium (Laverania)</taxon>
    </lineage>
</organism>
<evidence type="ECO:0000313" key="3">
    <source>
        <dbReference type="Proteomes" id="UP000030699"/>
    </source>
</evidence>
<dbReference type="Proteomes" id="UP000030699">
    <property type="component" value="Unassembled WGS sequence"/>
</dbReference>
<evidence type="ECO:0000256" key="1">
    <source>
        <dbReference type="SAM" id="Phobius"/>
    </source>
</evidence>
<keyword evidence="1" id="KW-1133">Transmembrane helix</keyword>
<feature type="transmembrane region" description="Helical" evidence="1">
    <location>
        <begin position="31"/>
        <end position="47"/>
    </location>
</feature>
<dbReference type="AlphaFoldDB" id="A0A024WKP1"/>
<dbReference type="EMBL" id="KI925600">
    <property type="protein sequence ID" value="ETW47732.1"/>
    <property type="molecule type" value="Genomic_DNA"/>
</dbReference>
<protein>
    <submittedName>
        <fullName evidence="2">Uncharacterized protein</fullName>
    </submittedName>
</protein>
<keyword evidence="1" id="KW-0812">Transmembrane</keyword>
<sequence>MNFLIDNYSFILLIYIFNLPQDKKNLPYRQKYVYIHIIITINIMILCKKKKKKKYVSYMKFIQLTL</sequence>
<keyword evidence="1" id="KW-0472">Membrane</keyword>